<accession>A0A381YES6</accession>
<dbReference type="PROSITE" id="PS00086">
    <property type="entry name" value="CYTOCHROME_P450"/>
    <property type="match status" value="1"/>
</dbReference>
<evidence type="ECO:0000256" key="4">
    <source>
        <dbReference type="ARBA" id="ARBA00023002"/>
    </source>
</evidence>
<keyword evidence="4" id="KW-0560">Oxidoreductase</keyword>
<organism evidence="7">
    <name type="scientific">marine metagenome</name>
    <dbReference type="NCBI Taxonomy" id="408172"/>
    <lineage>
        <taxon>unclassified sequences</taxon>
        <taxon>metagenomes</taxon>
        <taxon>ecological metagenomes</taxon>
    </lineage>
</organism>
<dbReference type="Gene3D" id="1.10.630.10">
    <property type="entry name" value="Cytochrome P450"/>
    <property type="match status" value="1"/>
</dbReference>
<dbReference type="GO" id="GO:0006707">
    <property type="term" value="P:cholesterol catabolic process"/>
    <property type="evidence" value="ECO:0007669"/>
    <property type="project" value="TreeGrafter"/>
</dbReference>
<evidence type="ECO:0008006" key="8">
    <source>
        <dbReference type="Google" id="ProtNLM"/>
    </source>
</evidence>
<dbReference type="InterPro" id="IPR001128">
    <property type="entry name" value="Cyt_P450"/>
</dbReference>
<evidence type="ECO:0000256" key="3">
    <source>
        <dbReference type="ARBA" id="ARBA00022723"/>
    </source>
</evidence>
<dbReference type="InterPro" id="IPR017972">
    <property type="entry name" value="Cyt_P450_CS"/>
</dbReference>
<proteinExistence type="inferred from homology"/>
<evidence type="ECO:0000313" key="7">
    <source>
        <dbReference type="EMBL" id="SVA75568.1"/>
    </source>
</evidence>
<dbReference type="AlphaFoldDB" id="A0A381YES6"/>
<evidence type="ECO:0000256" key="1">
    <source>
        <dbReference type="ARBA" id="ARBA00010617"/>
    </source>
</evidence>
<evidence type="ECO:0000256" key="5">
    <source>
        <dbReference type="ARBA" id="ARBA00023004"/>
    </source>
</evidence>
<comment type="similarity">
    <text evidence="1">Belongs to the cytochrome P450 family.</text>
</comment>
<keyword evidence="3" id="KW-0479">Metal-binding</keyword>
<keyword evidence="5" id="KW-0408">Iron</keyword>
<dbReference type="InterPro" id="IPR002397">
    <property type="entry name" value="Cyt_P450_B"/>
</dbReference>
<dbReference type="GO" id="GO:0036199">
    <property type="term" value="F:cholest-4-en-3-one 26-monooxygenase activity"/>
    <property type="evidence" value="ECO:0007669"/>
    <property type="project" value="TreeGrafter"/>
</dbReference>
<keyword evidence="2" id="KW-0349">Heme</keyword>
<dbReference type="SUPFAM" id="SSF48264">
    <property type="entry name" value="Cytochrome P450"/>
    <property type="match status" value="1"/>
</dbReference>
<dbReference type="EMBL" id="UINC01018074">
    <property type="protein sequence ID" value="SVA75568.1"/>
    <property type="molecule type" value="Genomic_DNA"/>
</dbReference>
<sequence length="375" mass="40730">MYRALRDLDPVHRVEAGGPSESFWFLSRFDDVFAAVRDTDTFSSAHGLTVDPASPGTQMGDATPIVFMDPPDHTTMRRLVSKGFTPRQVTELEDGIRAFTVERIEQLREVGSGDLIAGLFKPLPSFVVAYYLGVPPEDRVRFDGWTEQIVAAAAQGNIGATEGIADLLGYFSELIERRRTDPGEDMVSHLVQLGEDDVSILWVLGFAFTMVTGGNDTTTGLLGGSAVLLTEHRDERRRLLDNPGLLPNAVEELLRLTSPVQGLARTTTRDVEVGGTSIPAGDKVLLGYGAANRDEREFGPTAEALDVGRDIARHLTFGYGAHHCLGASAARLQARIALEELLARCPDFSVDAAAGEYATGNYVRRHLSLPFSTQS</sequence>
<dbReference type="InterPro" id="IPR036396">
    <property type="entry name" value="Cyt_P450_sf"/>
</dbReference>
<gene>
    <name evidence="7" type="ORF">METZ01_LOCUS128422</name>
</gene>
<dbReference type="GO" id="GO:0005506">
    <property type="term" value="F:iron ion binding"/>
    <property type="evidence" value="ECO:0007669"/>
    <property type="project" value="InterPro"/>
</dbReference>
<dbReference type="Pfam" id="PF00067">
    <property type="entry name" value="p450"/>
    <property type="match status" value="1"/>
</dbReference>
<protein>
    <recommendedName>
        <fullName evidence="8">Cytochrome P450</fullName>
    </recommendedName>
</protein>
<dbReference type="PANTHER" id="PTHR46696:SF4">
    <property type="entry name" value="BIOTIN BIOSYNTHESIS CYTOCHROME P450"/>
    <property type="match status" value="1"/>
</dbReference>
<dbReference type="GO" id="GO:0008395">
    <property type="term" value="F:steroid hydroxylase activity"/>
    <property type="evidence" value="ECO:0007669"/>
    <property type="project" value="TreeGrafter"/>
</dbReference>
<keyword evidence="6" id="KW-0503">Monooxygenase</keyword>
<dbReference type="GO" id="GO:0020037">
    <property type="term" value="F:heme binding"/>
    <property type="evidence" value="ECO:0007669"/>
    <property type="project" value="InterPro"/>
</dbReference>
<dbReference type="PANTHER" id="PTHR46696">
    <property type="entry name" value="P450, PUTATIVE (EUROFUNG)-RELATED"/>
    <property type="match status" value="1"/>
</dbReference>
<evidence type="ECO:0000256" key="6">
    <source>
        <dbReference type="ARBA" id="ARBA00023033"/>
    </source>
</evidence>
<dbReference type="PRINTS" id="PR00359">
    <property type="entry name" value="BP450"/>
</dbReference>
<dbReference type="FunFam" id="1.10.630.10:FF:000018">
    <property type="entry name" value="Cytochrome P450 monooxygenase"/>
    <property type="match status" value="1"/>
</dbReference>
<name>A0A381YES6_9ZZZZ</name>
<evidence type="ECO:0000256" key="2">
    <source>
        <dbReference type="ARBA" id="ARBA00022617"/>
    </source>
</evidence>
<reference evidence="7" key="1">
    <citation type="submission" date="2018-05" db="EMBL/GenBank/DDBJ databases">
        <authorList>
            <person name="Lanie J.A."/>
            <person name="Ng W.-L."/>
            <person name="Kazmierczak K.M."/>
            <person name="Andrzejewski T.M."/>
            <person name="Davidsen T.M."/>
            <person name="Wayne K.J."/>
            <person name="Tettelin H."/>
            <person name="Glass J.I."/>
            <person name="Rusch D."/>
            <person name="Podicherti R."/>
            <person name="Tsui H.-C.T."/>
            <person name="Winkler M.E."/>
        </authorList>
    </citation>
    <scope>NUCLEOTIDE SEQUENCE</scope>
</reference>